<feature type="signal peptide" evidence="5">
    <location>
        <begin position="1"/>
        <end position="22"/>
    </location>
</feature>
<protein>
    <recommendedName>
        <fullName evidence="6">AIG1-type G domain-containing protein</fullName>
    </recommendedName>
</protein>
<evidence type="ECO:0000256" key="4">
    <source>
        <dbReference type="SAM" id="Coils"/>
    </source>
</evidence>
<dbReference type="PANTHER" id="PTHR10903">
    <property type="entry name" value="GTPASE, IMAP FAMILY MEMBER-RELATED"/>
    <property type="match status" value="1"/>
</dbReference>
<keyword evidence="4" id="KW-0175">Coiled coil</keyword>
<evidence type="ECO:0000256" key="5">
    <source>
        <dbReference type="SAM" id="SignalP"/>
    </source>
</evidence>
<keyword evidence="2" id="KW-0547">Nucleotide-binding</keyword>
<dbReference type="Proteomes" id="UP001219934">
    <property type="component" value="Unassembled WGS sequence"/>
</dbReference>
<gene>
    <name evidence="7" type="ORF">JOQ06_005679</name>
</gene>
<dbReference type="FunFam" id="3.40.50.300:FF:001809">
    <property type="entry name" value="Si:ch1073-365p7.2"/>
    <property type="match status" value="2"/>
</dbReference>
<accession>A0AAD6BI00</accession>
<dbReference type="PROSITE" id="PS51720">
    <property type="entry name" value="G_AIG1"/>
    <property type="match status" value="2"/>
</dbReference>
<reference evidence="7" key="1">
    <citation type="submission" date="2022-11" db="EMBL/GenBank/DDBJ databases">
        <title>Chromosome-level genome of Pogonophryne albipinna.</title>
        <authorList>
            <person name="Jo E."/>
        </authorList>
    </citation>
    <scope>NUCLEOTIDE SEQUENCE</scope>
    <source>
        <strain evidence="7">SGF0006</strain>
        <tissue evidence="7">Muscle</tissue>
    </source>
</reference>
<dbReference type="Gene3D" id="3.40.50.300">
    <property type="entry name" value="P-loop containing nucleotide triphosphate hydrolases"/>
    <property type="match status" value="3"/>
</dbReference>
<organism evidence="7 8">
    <name type="scientific">Pogonophryne albipinna</name>
    <dbReference type="NCBI Taxonomy" id="1090488"/>
    <lineage>
        <taxon>Eukaryota</taxon>
        <taxon>Metazoa</taxon>
        <taxon>Chordata</taxon>
        <taxon>Craniata</taxon>
        <taxon>Vertebrata</taxon>
        <taxon>Euteleostomi</taxon>
        <taxon>Actinopterygii</taxon>
        <taxon>Neopterygii</taxon>
        <taxon>Teleostei</taxon>
        <taxon>Neoteleostei</taxon>
        <taxon>Acanthomorphata</taxon>
        <taxon>Eupercaria</taxon>
        <taxon>Perciformes</taxon>
        <taxon>Notothenioidei</taxon>
        <taxon>Pogonophryne</taxon>
    </lineage>
</organism>
<dbReference type="SUPFAM" id="SSF52540">
    <property type="entry name" value="P-loop containing nucleoside triphosphate hydrolases"/>
    <property type="match status" value="3"/>
</dbReference>
<feature type="chain" id="PRO_5042213722" description="AIG1-type G domain-containing protein" evidence="5">
    <location>
        <begin position="23"/>
        <end position="788"/>
    </location>
</feature>
<proteinExistence type="inferred from homology"/>
<evidence type="ECO:0000313" key="8">
    <source>
        <dbReference type="Proteomes" id="UP001219934"/>
    </source>
</evidence>
<dbReference type="GO" id="GO:0005525">
    <property type="term" value="F:GTP binding"/>
    <property type="evidence" value="ECO:0007669"/>
    <property type="project" value="UniProtKB-KW"/>
</dbReference>
<keyword evidence="8" id="KW-1185">Reference proteome</keyword>
<dbReference type="InterPro" id="IPR045058">
    <property type="entry name" value="GIMA/IAN/Toc"/>
</dbReference>
<feature type="coiled-coil region" evidence="4">
    <location>
        <begin position="686"/>
        <end position="713"/>
    </location>
</feature>
<evidence type="ECO:0000313" key="7">
    <source>
        <dbReference type="EMBL" id="KAJ4943174.1"/>
    </source>
</evidence>
<feature type="domain" description="AIG1-type G" evidence="6">
    <location>
        <begin position="32"/>
        <end position="232"/>
    </location>
</feature>
<dbReference type="AlphaFoldDB" id="A0AAD6BI00"/>
<evidence type="ECO:0000259" key="6">
    <source>
        <dbReference type="PROSITE" id="PS51720"/>
    </source>
</evidence>
<comment type="similarity">
    <text evidence="1">Belongs to the TRAFAC class TrmE-Era-EngA-EngB-Septin-like GTPase superfamily. AIG1/Toc34/Toc159-like paraseptin GTPase family. IAN subfamily.</text>
</comment>
<dbReference type="EMBL" id="JAPTMU010000005">
    <property type="protein sequence ID" value="KAJ4943174.1"/>
    <property type="molecule type" value="Genomic_DNA"/>
</dbReference>
<evidence type="ECO:0000256" key="2">
    <source>
        <dbReference type="ARBA" id="ARBA00022741"/>
    </source>
</evidence>
<comment type="caution">
    <text evidence="7">The sequence shown here is derived from an EMBL/GenBank/DDBJ whole genome shotgun (WGS) entry which is preliminary data.</text>
</comment>
<evidence type="ECO:0000256" key="1">
    <source>
        <dbReference type="ARBA" id="ARBA00008535"/>
    </source>
</evidence>
<name>A0AAD6BI00_9TELE</name>
<dbReference type="PANTHER" id="PTHR10903:SF107">
    <property type="entry name" value="GTPASE IMAP FAMILY MEMBER 4-LIKE-RELATED"/>
    <property type="match status" value="1"/>
</dbReference>
<dbReference type="InterPro" id="IPR027417">
    <property type="entry name" value="P-loop_NTPase"/>
</dbReference>
<keyword evidence="5" id="KW-0732">Signal</keyword>
<feature type="domain" description="AIG1-type G" evidence="6">
    <location>
        <begin position="269"/>
        <end position="484"/>
    </location>
</feature>
<evidence type="ECO:0000256" key="3">
    <source>
        <dbReference type="ARBA" id="ARBA00023134"/>
    </source>
</evidence>
<dbReference type="InterPro" id="IPR006703">
    <property type="entry name" value="G_AIG1"/>
</dbReference>
<dbReference type="Pfam" id="PF04548">
    <property type="entry name" value="AIG1"/>
    <property type="match status" value="3"/>
</dbReference>
<keyword evidence="3" id="KW-0342">GTP-binding</keyword>
<sequence>MIHFVKSSFSISLLLVQKHVLCLSVERESITLSEVRLVLIGERWAGKSSSGNTILRNDRFECGRTRTAQSEMRHEVVEGRELIVVDVPGWSSSLSLSEIPEGDKQRFKLNASKCPPGPNTFLLVIPIDTAVSAMTKKTVEEHMKLLGERVWKHTMVLFTCGNYLGGKTIEQHIESEGESLMWLIERCKNRYHVFENKDKSLSQVTRLLEKVDEMVWQNKGRFYEVDEQTLNIIEKKHREVAERAKQRERRSEEQRQQMKALIAEEMKTIPKLRMVLLGSRGVGKTSVGNTILGIKEQEDGKRTAHSVGRQGFVGETEITLVDTPGWWKGFPECDTPEAIKEEVIRSPFLCLPGPQVFLLVIDADASFNGKHLDAVKSHMELLGEEVWRHTIAVFTRGDWLGTHTIEEYIEGEGEALQSLVEQCGNRYHVIDNKNTDDEVCAKNPNEFCQVEQGEVDARAVTVVDTPGWWKDPSKSTEEMDKEIVRGLTLSPSGFHAVLLVVPLDLTFREAQRAALEEHMKLLDVSVWKHTMVLFTYGDKLADQSIEEHIESEHEALRWLIDKCENRYHVVNNLKKSDMSQVTQLFEKVEEMVAGNSRQLFCPEMNEIYLNIDDKFKRMQLKNVLKQRLAEEYKRRELEMMTSFKKTLLELQAQIGDSATGTKSKSLIGDRTKLKVKGIGQKKKDGKDKEESINSKISQEIERLNNDIKNKSSDLRLSSLDYLFPTFKGESTTDRKTSSSQFEDVLGWLASVEIGTNEENQLTLNFSQTSGYRSVVPHNGLEFDTDEYP</sequence>